<dbReference type="AlphaFoldDB" id="A0A926EKP3"/>
<dbReference type="InterPro" id="IPR038559">
    <property type="entry name" value="XkdN-like_sf"/>
</dbReference>
<keyword evidence="2" id="KW-1185">Reference proteome</keyword>
<protein>
    <submittedName>
        <fullName evidence="1">Phage portal protein</fullName>
    </submittedName>
</protein>
<organism evidence="1 2">
    <name type="scientific">Zhenhengia yiwuensis</name>
    <dbReference type="NCBI Taxonomy" id="2763666"/>
    <lineage>
        <taxon>Bacteria</taxon>
        <taxon>Bacillati</taxon>
        <taxon>Bacillota</taxon>
        <taxon>Clostridia</taxon>
        <taxon>Lachnospirales</taxon>
        <taxon>Lachnospiraceae</taxon>
        <taxon>Zhenhengia</taxon>
    </lineage>
</organism>
<proteinExistence type="predicted"/>
<sequence length="140" mass="16092">MNLQAFMVQNQRATETVKRIISDRFKNEKGEIEAFELRGITTKEEMKIRKSCMVEVAIKKGVKVKQLDQEAFMLKMATACVVYPDLKSEELQNYFGVRGEEDTLLELLSAPGEYQELLSAMQELNGYSKDMNQLKEEAKN</sequence>
<dbReference type="Gene3D" id="3.30.2220.30">
    <property type="match status" value="1"/>
</dbReference>
<comment type="caution">
    <text evidence="1">The sequence shown here is derived from an EMBL/GenBank/DDBJ whole genome shotgun (WGS) entry which is preliminary data.</text>
</comment>
<evidence type="ECO:0000313" key="1">
    <source>
        <dbReference type="EMBL" id="MBC8581369.1"/>
    </source>
</evidence>
<dbReference type="Proteomes" id="UP000655830">
    <property type="component" value="Unassembled WGS sequence"/>
</dbReference>
<dbReference type="EMBL" id="JACRSY010000048">
    <property type="protein sequence ID" value="MBC8581369.1"/>
    <property type="molecule type" value="Genomic_DNA"/>
</dbReference>
<evidence type="ECO:0000313" key="2">
    <source>
        <dbReference type="Proteomes" id="UP000655830"/>
    </source>
</evidence>
<dbReference type="Pfam" id="PF08890">
    <property type="entry name" value="Phage_TAC_5"/>
    <property type="match status" value="1"/>
</dbReference>
<name>A0A926EKP3_9FIRM</name>
<gene>
    <name evidence="1" type="ORF">H8718_17920</name>
</gene>
<dbReference type="InterPro" id="IPR014986">
    <property type="entry name" value="XkdN-like"/>
</dbReference>
<accession>A0A926EKP3</accession>
<reference evidence="1" key="1">
    <citation type="submission" date="2020-08" db="EMBL/GenBank/DDBJ databases">
        <title>Genome public.</title>
        <authorList>
            <person name="Liu C."/>
            <person name="Sun Q."/>
        </authorList>
    </citation>
    <scope>NUCLEOTIDE SEQUENCE</scope>
    <source>
        <strain evidence="1">NSJ-12</strain>
    </source>
</reference>
<dbReference type="RefSeq" id="WP_249334260.1">
    <property type="nucleotide sequence ID" value="NZ_JACRSY010000048.1"/>
</dbReference>